<evidence type="ECO:0000259" key="1">
    <source>
        <dbReference type="Pfam" id="PF13304"/>
    </source>
</evidence>
<dbReference type="GO" id="GO:0016887">
    <property type="term" value="F:ATP hydrolysis activity"/>
    <property type="evidence" value="ECO:0007669"/>
    <property type="project" value="InterPro"/>
</dbReference>
<dbReference type="InterPro" id="IPR003959">
    <property type="entry name" value="ATPase_AAA_core"/>
</dbReference>
<sequence>MIKCVKFENFTAFQELEIGLSPGINVFTGENSTGKTHILKTVYAGCEISKSRKGFAEKLTKVFLPSGEHTGRLVKRSPGSSNGFVEIQRVLNQNKNAVIRLSISNHTKSPEGAKISGAYKTWSEEPIESVYIPVKDMMANAPGFRSLYSLRDIHFEEVYADIIDRAFLGSLKGPMDAGRKKLMNILQKAIDGRVVIKNEEFFLKNKHGELEFTLVAEGLRKLVLLWLLIQNGTLTSGSVLCWDEPEANLNPRLMRTVVEILVELQRMGVQILISTHDYIILKEFDLQRIENDKIIYHSLFRDKETNEISISSTLEYEKISPNAIDDTFADIIDRDIAREMRGSLK</sequence>
<protein>
    <submittedName>
        <fullName evidence="2">AAA family ATPase</fullName>
    </submittedName>
</protein>
<dbReference type="EMBL" id="CP096115">
    <property type="protein sequence ID" value="UUX91138.1"/>
    <property type="molecule type" value="Genomic_DNA"/>
</dbReference>
<dbReference type="Proteomes" id="UP001060368">
    <property type="component" value="Chromosome"/>
</dbReference>
<organism evidence="2 3">
    <name type="scientific">Methanoplanus endosymbiosus</name>
    <dbReference type="NCBI Taxonomy" id="33865"/>
    <lineage>
        <taxon>Archaea</taxon>
        <taxon>Methanobacteriati</taxon>
        <taxon>Methanobacteriota</taxon>
        <taxon>Stenosarchaea group</taxon>
        <taxon>Methanomicrobia</taxon>
        <taxon>Methanomicrobiales</taxon>
        <taxon>Methanomicrobiaceae</taxon>
        <taxon>Methanoplanus</taxon>
    </lineage>
</organism>
<dbReference type="SUPFAM" id="SSF52540">
    <property type="entry name" value="P-loop containing nucleoside triphosphate hydrolases"/>
    <property type="match status" value="1"/>
</dbReference>
<dbReference type="GO" id="GO:0005524">
    <property type="term" value="F:ATP binding"/>
    <property type="evidence" value="ECO:0007669"/>
    <property type="project" value="InterPro"/>
</dbReference>
<reference evidence="2" key="1">
    <citation type="submission" date="2022-04" db="EMBL/GenBank/DDBJ databases">
        <title>Complete genome of Methanoplanus endosymbiosus DSM 3599.</title>
        <authorList>
            <person name="Chen S.-C."/>
            <person name="You Y.-T."/>
            <person name="Zhou Y.-Z."/>
            <person name="Lai M.-C."/>
        </authorList>
    </citation>
    <scope>NUCLEOTIDE SEQUENCE</scope>
    <source>
        <strain evidence="2">DSM 3599</strain>
    </source>
</reference>
<proteinExistence type="predicted"/>
<dbReference type="RefSeq" id="WP_257741290.1">
    <property type="nucleotide sequence ID" value="NZ_CP096115.1"/>
</dbReference>
<dbReference type="KEGG" id="mend:L6E24_07020"/>
<keyword evidence="3" id="KW-1185">Reference proteome</keyword>
<dbReference type="Gene3D" id="3.40.50.300">
    <property type="entry name" value="P-loop containing nucleotide triphosphate hydrolases"/>
    <property type="match status" value="2"/>
</dbReference>
<feature type="domain" description="ATPase AAA-type core" evidence="1">
    <location>
        <begin position="24"/>
        <end position="281"/>
    </location>
</feature>
<dbReference type="Pfam" id="PF13304">
    <property type="entry name" value="AAA_21"/>
    <property type="match status" value="1"/>
</dbReference>
<evidence type="ECO:0000313" key="2">
    <source>
        <dbReference type="EMBL" id="UUX91138.1"/>
    </source>
</evidence>
<dbReference type="InterPro" id="IPR027417">
    <property type="entry name" value="P-loop_NTPase"/>
</dbReference>
<name>A0A9E7THT6_9EURY</name>
<dbReference type="GeneID" id="74307438"/>
<accession>A0A9E7THT6</accession>
<dbReference type="PANTHER" id="PTHR43581:SF2">
    <property type="entry name" value="EXCINUCLEASE ATPASE SUBUNIT"/>
    <property type="match status" value="1"/>
</dbReference>
<evidence type="ECO:0000313" key="3">
    <source>
        <dbReference type="Proteomes" id="UP001060368"/>
    </source>
</evidence>
<gene>
    <name evidence="2" type="ORF">L6E24_07020</name>
</gene>
<dbReference type="PANTHER" id="PTHR43581">
    <property type="entry name" value="ATP/GTP PHOSPHATASE"/>
    <property type="match status" value="1"/>
</dbReference>
<dbReference type="AlphaFoldDB" id="A0A9E7THT6"/>
<dbReference type="InterPro" id="IPR051396">
    <property type="entry name" value="Bact_Antivir_Def_Nuclease"/>
</dbReference>